<keyword evidence="3" id="KW-0479">Metal-binding</keyword>
<dbReference type="InterPro" id="IPR001604">
    <property type="entry name" value="Endo_G_ENPP1-like_dom"/>
</dbReference>
<dbReference type="PANTHER" id="PTHR13966:SF5">
    <property type="entry name" value="ENDONUCLEASE G, MITOCHONDRIAL"/>
    <property type="match status" value="1"/>
</dbReference>
<feature type="domain" description="DNA/RNA non-specific endonuclease/pyrophosphatase/phosphodiesterase" evidence="5">
    <location>
        <begin position="80"/>
        <end position="276"/>
    </location>
</feature>
<evidence type="ECO:0000259" key="5">
    <source>
        <dbReference type="SMART" id="SM00892"/>
    </source>
</evidence>
<dbReference type="AlphaFoldDB" id="A0A8C1RB82"/>
<dbReference type="Proteomes" id="UP000694427">
    <property type="component" value="Unplaced"/>
</dbReference>
<evidence type="ECO:0000259" key="4">
    <source>
        <dbReference type="SMART" id="SM00477"/>
    </source>
</evidence>
<dbReference type="PANTHER" id="PTHR13966">
    <property type="entry name" value="ENDONUCLEASE RELATED"/>
    <property type="match status" value="1"/>
</dbReference>
<dbReference type="GO" id="GO:0000014">
    <property type="term" value="F:single-stranded DNA endodeoxyribonuclease activity"/>
    <property type="evidence" value="ECO:0007669"/>
    <property type="project" value="TreeGrafter"/>
</dbReference>
<feature type="active site" description="Proton acceptor" evidence="2">
    <location>
        <position position="124"/>
    </location>
</feature>
<dbReference type="SUPFAM" id="SSF54060">
    <property type="entry name" value="His-Me finger endonucleases"/>
    <property type="match status" value="1"/>
</dbReference>
<feature type="binding site" evidence="3">
    <location>
        <position position="155"/>
    </location>
    <ligand>
        <name>Mg(2+)</name>
        <dbReference type="ChEBI" id="CHEBI:18420"/>
        <note>catalytic</note>
    </ligand>
</feature>
<dbReference type="InterPro" id="IPR044925">
    <property type="entry name" value="His-Me_finger_sf"/>
</dbReference>
<evidence type="ECO:0000313" key="7">
    <source>
        <dbReference type="Proteomes" id="UP000694427"/>
    </source>
</evidence>
<dbReference type="GO" id="GO:0003676">
    <property type="term" value="F:nucleic acid binding"/>
    <property type="evidence" value="ECO:0007669"/>
    <property type="project" value="InterPro"/>
</dbReference>
<dbReference type="InterPro" id="IPR044929">
    <property type="entry name" value="DNA/RNA_non-sp_Endonuclease_sf"/>
</dbReference>
<accession>A0A8C1RB82</accession>
<dbReference type="SMART" id="SM00892">
    <property type="entry name" value="Endonuclease_NS"/>
    <property type="match status" value="1"/>
</dbReference>
<dbReference type="Pfam" id="PF01223">
    <property type="entry name" value="Endonuclease_NS"/>
    <property type="match status" value="1"/>
</dbReference>
<reference evidence="6" key="2">
    <citation type="submission" date="2025-09" db="UniProtKB">
        <authorList>
            <consortium name="Ensembl"/>
        </authorList>
    </citation>
    <scope>IDENTIFICATION</scope>
</reference>
<sequence>FVCVCCGTEESQATGNGAPDAQSRTLESEKENVCSEDKTIYIRIPLLATFNHKPTEHSVQYVPSRYKLINGFPSDNIVSKTRSYAMSFDNYTGNAEWVYEILNSDTLVNNCDQISFGQGYHKGHLAAACNHSWCREAYNDTYLFSNITPKHCLLNIRKWKDLEKICRDMTTEHEIRNVHVYTGPLYIRPMYQFVSESRFRFSHLADAFIQSRRKIVPTHLFKVIIVENVNGTVRAPECYVMLNDEPQHTDLNVYRMNIETFQRVSGLTFIEHRLNLGDTDRIITVTLQGENLNQTRRYVNIGVRITHNVNQ</sequence>
<evidence type="ECO:0000256" key="2">
    <source>
        <dbReference type="PIRSR" id="PIRSR640255-1"/>
    </source>
</evidence>
<feature type="domain" description="ENPP1-3/EXOG-like endonuclease/phosphodiesterase" evidence="4">
    <location>
        <begin position="81"/>
        <end position="276"/>
    </location>
</feature>
<dbReference type="GO" id="GO:0005634">
    <property type="term" value="C:nucleus"/>
    <property type="evidence" value="ECO:0007669"/>
    <property type="project" value="TreeGrafter"/>
</dbReference>
<comment type="similarity">
    <text evidence="1">Belongs to the DNA/RNA non-specific endonuclease family.</text>
</comment>
<dbReference type="GO" id="GO:0004521">
    <property type="term" value="F:RNA endonuclease activity"/>
    <property type="evidence" value="ECO:0007669"/>
    <property type="project" value="TreeGrafter"/>
</dbReference>
<name>A0A8C1RB82_CYPCA</name>
<dbReference type="GO" id="GO:0006309">
    <property type="term" value="P:apoptotic DNA fragmentation"/>
    <property type="evidence" value="ECO:0007669"/>
    <property type="project" value="TreeGrafter"/>
</dbReference>
<evidence type="ECO:0000256" key="3">
    <source>
        <dbReference type="PIRSR" id="PIRSR640255-2"/>
    </source>
</evidence>
<dbReference type="InterPro" id="IPR020821">
    <property type="entry name" value="ENPP1-3/EXOG-like_nuc-like"/>
</dbReference>
<dbReference type="Ensembl" id="ENSCCRT00010112399.1">
    <property type="protein sequence ID" value="ENSCCRP00010101186.1"/>
    <property type="gene ID" value="ENSCCRG00010044511.1"/>
</dbReference>
<reference evidence="6" key="1">
    <citation type="submission" date="2025-08" db="UniProtKB">
        <authorList>
            <consortium name="Ensembl"/>
        </authorList>
    </citation>
    <scope>IDENTIFICATION</scope>
</reference>
<evidence type="ECO:0000256" key="1">
    <source>
        <dbReference type="ARBA" id="ARBA00010052"/>
    </source>
</evidence>
<organism evidence="6 7">
    <name type="scientific">Cyprinus carpio</name>
    <name type="common">Common carp</name>
    <dbReference type="NCBI Taxonomy" id="7962"/>
    <lineage>
        <taxon>Eukaryota</taxon>
        <taxon>Metazoa</taxon>
        <taxon>Chordata</taxon>
        <taxon>Craniata</taxon>
        <taxon>Vertebrata</taxon>
        <taxon>Euteleostomi</taxon>
        <taxon>Actinopterygii</taxon>
        <taxon>Neopterygii</taxon>
        <taxon>Teleostei</taxon>
        <taxon>Ostariophysi</taxon>
        <taxon>Cypriniformes</taxon>
        <taxon>Cyprinidae</taxon>
        <taxon>Cyprininae</taxon>
        <taxon>Cyprinus</taxon>
    </lineage>
</organism>
<keyword evidence="7" id="KW-1185">Reference proteome</keyword>
<dbReference type="GO" id="GO:0005743">
    <property type="term" value="C:mitochondrial inner membrane"/>
    <property type="evidence" value="ECO:0007669"/>
    <property type="project" value="TreeGrafter"/>
</dbReference>
<dbReference type="SMART" id="SM00477">
    <property type="entry name" value="NUC"/>
    <property type="match status" value="1"/>
</dbReference>
<protein>
    <submittedName>
        <fullName evidence="6">Uncharacterized protein</fullName>
    </submittedName>
</protein>
<proteinExistence type="inferred from homology"/>
<dbReference type="InterPro" id="IPR040255">
    <property type="entry name" value="Non-specific_endonuclease"/>
</dbReference>
<dbReference type="GO" id="GO:0046872">
    <property type="term" value="F:metal ion binding"/>
    <property type="evidence" value="ECO:0007669"/>
    <property type="project" value="UniProtKB-KW"/>
</dbReference>
<dbReference type="Gene3D" id="3.40.570.10">
    <property type="entry name" value="Extracellular Endonuclease, subunit A"/>
    <property type="match status" value="1"/>
</dbReference>
<evidence type="ECO:0000313" key="6">
    <source>
        <dbReference type="Ensembl" id="ENSCCRP00010101186.1"/>
    </source>
</evidence>